<protein>
    <submittedName>
        <fullName evidence="2">Uncharacterized protein</fullName>
    </submittedName>
</protein>
<evidence type="ECO:0000256" key="1">
    <source>
        <dbReference type="SAM" id="Phobius"/>
    </source>
</evidence>
<evidence type="ECO:0000313" key="2">
    <source>
        <dbReference type="EMBL" id="REA63996.1"/>
    </source>
</evidence>
<keyword evidence="1" id="KW-1133">Transmembrane helix</keyword>
<comment type="caution">
    <text evidence="2">The sequence shown here is derived from an EMBL/GenBank/DDBJ whole genome shotgun (WGS) entry which is preliminary data.</text>
</comment>
<dbReference type="AlphaFoldDB" id="A0A3D8YGP9"/>
<dbReference type="RefSeq" id="WP_115828605.1">
    <property type="nucleotide sequence ID" value="NZ_QNUL01000001.1"/>
</dbReference>
<feature type="transmembrane region" description="Helical" evidence="1">
    <location>
        <begin position="97"/>
        <end position="115"/>
    </location>
</feature>
<feature type="transmembrane region" description="Helical" evidence="1">
    <location>
        <begin position="67"/>
        <end position="91"/>
    </location>
</feature>
<keyword evidence="1" id="KW-0812">Transmembrane</keyword>
<dbReference type="OrthoDB" id="1491387at2"/>
<feature type="transmembrane region" description="Helical" evidence="1">
    <location>
        <begin position="258"/>
        <end position="278"/>
    </location>
</feature>
<keyword evidence="3" id="KW-1185">Reference proteome</keyword>
<dbReference type="EMBL" id="QNUL01000001">
    <property type="protein sequence ID" value="REA63996.1"/>
    <property type="molecule type" value="Genomic_DNA"/>
</dbReference>
<feature type="transmembrane region" description="Helical" evidence="1">
    <location>
        <begin position="31"/>
        <end position="55"/>
    </location>
</feature>
<reference evidence="2 3" key="1">
    <citation type="submission" date="2018-07" db="EMBL/GenBank/DDBJ databases">
        <title>Dyadobacter roseus sp. nov., isolated from rose rhizosphere soil.</title>
        <authorList>
            <person name="Chen L."/>
        </authorList>
    </citation>
    <scope>NUCLEOTIDE SEQUENCE [LARGE SCALE GENOMIC DNA]</scope>
    <source>
        <strain evidence="2 3">RS19</strain>
    </source>
</reference>
<dbReference type="Proteomes" id="UP000256373">
    <property type="component" value="Unassembled WGS sequence"/>
</dbReference>
<feature type="transmembrane region" description="Helical" evidence="1">
    <location>
        <begin position="186"/>
        <end position="211"/>
    </location>
</feature>
<keyword evidence="1" id="KW-0472">Membrane</keyword>
<organism evidence="2 3">
    <name type="scientific">Dyadobacter luteus</name>
    <dbReference type="NCBI Taxonomy" id="2259619"/>
    <lineage>
        <taxon>Bacteria</taxon>
        <taxon>Pseudomonadati</taxon>
        <taxon>Bacteroidota</taxon>
        <taxon>Cytophagia</taxon>
        <taxon>Cytophagales</taxon>
        <taxon>Spirosomataceae</taxon>
        <taxon>Dyadobacter</taxon>
    </lineage>
</organism>
<gene>
    <name evidence="2" type="ORF">DSL64_00015</name>
</gene>
<feature type="transmembrane region" description="Helical" evidence="1">
    <location>
        <begin position="232"/>
        <end position="252"/>
    </location>
</feature>
<name>A0A3D8YGP9_9BACT</name>
<sequence length="451" mass="51824">MTEEPLHSTELDSQQEEKLRDLTSQSWNLELVISGAAMFAILQLPDLLDVAFGYFRFNMLSHTTGMLGLLPSMVYSIMKAICYVLFAAFLTNFVMRAFWVGLVGLLSVYPTGIHYDRIPFTPRYTQEKMAARFGSLQNYIINLDRRCNIVFAVSFLIVFIFIIVALGYVVGIIGYTVIRPMIPDQYAFLIKVAAIGLLIVYMAAATILSLPAVRSTPRGAELHYRFSNLLRFLYWGLSKPFGFIINTFYSHIPSKKMLRVMGMMTFLFIIVMIVNFFTDFTRQNKQVSVLNTRFLYSARYDSLFVKAESYDDKRAEGTYIETASVQSDVIREPFIRLFVAYPKALDTLLTELTTALVLDGSRPVQERRRKYATWSSEQINKLMQIRINDSLYTDPKLLFTLRENPGQQGWQTVLFPKNLKTGQNYLNIVIQPLDKQKPTEIATIPFWYSAE</sequence>
<accession>A0A3D8YGP9</accession>
<evidence type="ECO:0000313" key="3">
    <source>
        <dbReference type="Proteomes" id="UP000256373"/>
    </source>
</evidence>
<proteinExistence type="predicted"/>
<feature type="transmembrane region" description="Helical" evidence="1">
    <location>
        <begin position="149"/>
        <end position="174"/>
    </location>
</feature>